<evidence type="ECO:0000313" key="1">
    <source>
        <dbReference type="EMBL" id="QLL77530.1"/>
    </source>
</evidence>
<proteinExistence type="predicted"/>
<dbReference type="Proteomes" id="UP000510886">
    <property type="component" value="Chromosome"/>
</dbReference>
<dbReference type="Gene3D" id="3.30.420.10">
    <property type="entry name" value="Ribonuclease H-like superfamily/Ribonuclease H"/>
    <property type="match status" value="1"/>
</dbReference>
<dbReference type="GO" id="GO:0003676">
    <property type="term" value="F:nucleic acid binding"/>
    <property type="evidence" value="ECO:0007669"/>
    <property type="project" value="InterPro"/>
</dbReference>
<reference evidence="1 2" key="1">
    <citation type="submission" date="2020-01" db="EMBL/GenBank/DDBJ databases">
        <title>Complete and circular genome sequences of six lactobacillus isolates from horses.</title>
        <authorList>
            <person name="Hassan H.M."/>
        </authorList>
    </citation>
    <scope>NUCLEOTIDE SEQUENCE [LARGE SCALE GENOMIC DNA]</scope>
    <source>
        <strain evidence="1 2">1A</strain>
    </source>
</reference>
<dbReference type="AlphaFoldDB" id="A0A7H9EIJ5"/>
<sequence length="261" mass="30003">MSHAQMKREQGIGLAEVEQTGLGEVNNAKLNQLLYQLRTQKRHQAQTVMSEQTTAKILSQPVPAPQPEVTSLVELRQVLNSTAQILILDLEFYGGKGTRVAQLAGQVYGSHERFNYLVFAPEAMTDAQQLKFLKETNLPYLDTTKLDLTAVIERVNQFMHRQQIDYILSYDNHLDWRILNEEAKRYHWTPDQCFWKKHQDLDLEAILRQDALAGKTGISLQSLVGLLGINRELPFHQAQNDVTYMARVLQYYAHNINEEII</sequence>
<dbReference type="RefSeq" id="WP_180849363.1">
    <property type="nucleotide sequence ID" value="NZ_CP047418.1"/>
</dbReference>
<protein>
    <recommendedName>
        <fullName evidence="3">Exonuclease domain-containing protein</fullName>
    </recommendedName>
</protein>
<dbReference type="EMBL" id="CP047418">
    <property type="protein sequence ID" value="QLL77530.1"/>
    <property type="molecule type" value="Genomic_DNA"/>
</dbReference>
<dbReference type="InterPro" id="IPR012337">
    <property type="entry name" value="RNaseH-like_sf"/>
</dbReference>
<gene>
    <name evidence="1" type="ORF">GTO87_02180</name>
</gene>
<evidence type="ECO:0008006" key="3">
    <source>
        <dbReference type="Google" id="ProtNLM"/>
    </source>
</evidence>
<organism evidence="1 2">
    <name type="scientific">Ligilactobacillus saerimneri</name>
    <dbReference type="NCBI Taxonomy" id="228229"/>
    <lineage>
        <taxon>Bacteria</taxon>
        <taxon>Bacillati</taxon>
        <taxon>Bacillota</taxon>
        <taxon>Bacilli</taxon>
        <taxon>Lactobacillales</taxon>
        <taxon>Lactobacillaceae</taxon>
        <taxon>Ligilactobacillus</taxon>
    </lineage>
</organism>
<name>A0A7H9EIJ5_9LACO</name>
<dbReference type="SUPFAM" id="SSF53098">
    <property type="entry name" value="Ribonuclease H-like"/>
    <property type="match status" value="1"/>
</dbReference>
<evidence type="ECO:0000313" key="2">
    <source>
        <dbReference type="Proteomes" id="UP000510886"/>
    </source>
</evidence>
<dbReference type="KEGG" id="lsw:GTO87_02180"/>
<accession>A0A7H9EIJ5</accession>
<dbReference type="InterPro" id="IPR036397">
    <property type="entry name" value="RNaseH_sf"/>
</dbReference>